<protein>
    <submittedName>
        <fullName evidence="2">PRC-barrel domain-containing protein</fullName>
    </submittedName>
</protein>
<dbReference type="Gene3D" id="2.30.30.240">
    <property type="entry name" value="PRC-barrel domain"/>
    <property type="match status" value="2"/>
</dbReference>
<dbReference type="InterPro" id="IPR011033">
    <property type="entry name" value="PRC_barrel-like_sf"/>
</dbReference>
<dbReference type="Proteomes" id="UP001148125">
    <property type="component" value="Unassembled WGS sequence"/>
</dbReference>
<keyword evidence="3" id="KW-1185">Reference proteome</keyword>
<evidence type="ECO:0000313" key="3">
    <source>
        <dbReference type="Proteomes" id="UP001148125"/>
    </source>
</evidence>
<feature type="domain" description="PRC-barrel" evidence="1">
    <location>
        <begin position="91"/>
        <end position="155"/>
    </location>
</feature>
<feature type="domain" description="PRC-barrel" evidence="1">
    <location>
        <begin position="4"/>
        <end position="57"/>
    </location>
</feature>
<dbReference type="RefSeq" id="WP_275118355.1">
    <property type="nucleotide sequence ID" value="NZ_JAOTPO010000006.1"/>
</dbReference>
<dbReference type="SUPFAM" id="SSF50346">
    <property type="entry name" value="PRC-barrel domain"/>
    <property type="match status" value="2"/>
</dbReference>
<organism evidence="2 3">
    <name type="scientific">Alkalihalobacterium chitinilyticum</name>
    <dbReference type="NCBI Taxonomy" id="2980103"/>
    <lineage>
        <taxon>Bacteria</taxon>
        <taxon>Bacillati</taxon>
        <taxon>Bacillota</taxon>
        <taxon>Bacilli</taxon>
        <taxon>Bacillales</taxon>
        <taxon>Bacillaceae</taxon>
        <taxon>Alkalihalobacterium</taxon>
    </lineage>
</organism>
<name>A0ABT5VE54_9BACI</name>
<sequence length="157" mass="17418">MRTFSSICGQSLFCAKTGEELGTVNDLLLNDHGVVTGIVVDKKGWFNRHLFVPIDAITGFGHESLMIQDLKDASIYHKKKTEHHLKQGKEKLSGRPLLTSEGEKLGLVEDVYFMEELGTIVGYEVTEGLIADIKEGRKVVKTDHPLTIGKDILVVQL</sequence>
<evidence type="ECO:0000313" key="2">
    <source>
        <dbReference type="EMBL" id="MDE5413733.1"/>
    </source>
</evidence>
<evidence type="ECO:0000259" key="1">
    <source>
        <dbReference type="Pfam" id="PF05239"/>
    </source>
</evidence>
<gene>
    <name evidence="2" type="ORF">N7Z68_10080</name>
</gene>
<proteinExistence type="predicted"/>
<dbReference type="EMBL" id="JAOTPO010000006">
    <property type="protein sequence ID" value="MDE5413733.1"/>
    <property type="molecule type" value="Genomic_DNA"/>
</dbReference>
<dbReference type="InterPro" id="IPR027275">
    <property type="entry name" value="PRC-brl_dom"/>
</dbReference>
<accession>A0ABT5VE54</accession>
<reference evidence="2" key="1">
    <citation type="submission" date="2024-05" db="EMBL/GenBank/DDBJ databases">
        <title>Alkalihalobacillus sp. strain MEB203 novel alkaliphilic bacterium from Lonar Lake, India.</title>
        <authorList>
            <person name="Joshi A."/>
            <person name="Thite S."/>
            <person name="Mengade P."/>
        </authorList>
    </citation>
    <scope>NUCLEOTIDE SEQUENCE</scope>
    <source>
        <strain evidence="2">MEB 203</strain>
    </source>
</reference>
<dbReference type="Pfam" id="PF05239">
    <property type="entry name" value="PRC"/>
    <property type="match status" value="2"/>
</dbReference>
<comment type="caution">
    <text evidence="2">The sequence shown here is derived from an EMBL/GenBank/DDBJ whole genome shotgun (WGS) entry which is preliminary data.</text>
</comment>